<dbReference type="PROSITE" id="PS51352">
    <property type="entry name" value="THIOREDOXIN_2"/>
    <property type="match status" value="1"/>
</dbReference>
<dbReference type="RefSeq" id="WP_369313268.1">
    <property type="nucleotide sequence ID" value="NZ_JBEHZE010000001.1"/>
</dbReference>
<sequence length="173" mass="19405">MTNSKPVPGKKAPSLEVQTQNGVWSLFDQTPDNFTAIFFYRGLHCPICKKQLEELEAKCEKFNDAGTNVIALSMDSEVRWRKSRSDWEVDELTIGHSVSEQTARNWGLYISEAIKDGEPDIFSEPGIFLVKPDGTLYLASIQSAPFARPSIDDLLSAIDFVTEKEYPARGQKT</sequence>
<dbReference type="InterPro" id="IPR013766">
    <property type="entry name" value="Thioredoxin_domain"/>
</dbReference>
<name>A0ABV3Z4E2_9PROT</name>
<dbReference type="Gene3D" id="3.40.30.10">
    <property type="entry name" value="Glutaredoxin"/>
    <property type="match status" value="1"/>
</dbReference>
<dbReference type="InterPro" id="IPR000866">
    <property type="entry name" value="AhpC/TSA"/>
</dbReference>
<reference evidence="2 3" key="1">
    <citation type="submission" date="2024-05" db="EMBL/GenBank/DDBJ databases">
        <title>Three bacterial strains, DH-69, EH-24, and ECK-19 isolated from coastal sediments.</title>
        <authorList>
            <person name="Ye Y.-Q."/>
            <person name="Du Z.-J."/>
        </authorList>
    </citation>
    <scope>NUCLEOTIDE SEQUENCE [LARGE SCALE GENOMIC DNA]</scope>
    <source>
        <strain evidence="2 3">ECK-19</strain>
    </source>
</reference>
<dbReference type="Proteomes" id="UP001560685">
    <property type="component" value="Unassembled WGS sequence"/>
</dbReference>
<dbReference type="EMBL" id="JBEHZE010000001">
    <property type="protein sequence ID" value="MEX6633313.1"/>
    <property type="molecule type" value="Genomic_DNA"/>
</dbReference>
<dbReference type="InterPro" id="IPR036249">
    <property type="entry name" value="Thioredoxin-like_sf"/>
</dbReference>
<proteinExistence type="predicted"/>
<gene>
    <name evidence="2" type="ORF">ABFZ84_07095</name>
</gene>
<dbReference type="Pfam" id="PF00578">
    <property type="entry name" value="AhpC-TSA"/>
    <property type="match status" value="1"/>
</dbReference>
<evidence type="ECO:0000259" key="1">
    <source>
        <dbReference type="PROSITE" id="PS51352"/>
    </source>
</evidence>
<evidence type="ECO:0000313" key="2">
    <source>
        <dbReference type="EMBL" id="MEX6633313.1"/>
    </source>
</evidence>
<comment type="caution">
    <text evidence="2">The sequence shown here is derived from an EMBL/GenBank/DDBJ whole genome shotgun (WGS) entry which is preliminary data.</text>
</comment>
<protein>
    <submittedName>
        <fullName evidence="2">Redoxin domain-containing protein</fullName>
    </submittedName>
</protein>
<evidence type="ECO:0000313" key="3">
    <source>
        <dbReference type="Proteomes" id="UP001560685"/>
    </source>
</evidence>
<accession>A0ABV3Z4E2</accession>
<organism evidence="2 3">
    <name type="scientific">Hyphococcus lacteus</name>
    <dbReference type="NCBI Taxonomy" id="3143536"/>
    <lineage>
        <taxon>Bacteria</taxon>
        <taxon>Pseudomonadati</taxon>
        <taxon>Pseudomonadota</taxon>
        <taxon>Alphaproteobacteria</taxon>
        <taxon>Parvularculales</taxon>
        <taxon>Parvularculaceae</taxon>
        <taxon>Hyphococcus</taxon>
    </lineage>
</organism>
<keyword evidence="3" id="KW-1185">Reference proteome</keyword>
<feature type="domain" description="Thioredoxin" evidence="1">
    <location>
        <begin position="6"/>
        <end position="163"/>
    </location>
</feature>
<dbReference type="SUPFAM" id="SSF52833">
    <property type="entry name" value="Thioredoxin-like"/>
    <property type="match status" value="1"/>
</dbReference>